<dbReference type="Proteomes" id="UP001500392">
    <property type="component" value="Unassembled WGS sequence"/>
</dbReference>
<accession>A0ABP7X4G2</accession>
<evidence type="ECO:0000259" key="1">
    <source>
        <dbReference type="Pfam" id="PF02754"/>
    </source>
</evidence>
<reference evidence="3" key="1">
    <citation type="journal article" date="2019" name="Int. J. Syst. Evol. Microbiol.">
        <title>The Global Catalogue of Microorganisms (GCM) 10K type strain sequencing project: providing services to taxonomists for standard genome sequencing and annotation.</title>
        <authorList>
            <consortium name="The Broad Institute Genomics Platform"/>
            <consortium name="The Broad Institute Genome Sequencing Center for Infectious Disease"/>
            <person name="Wu L."/>
            <person name="Ma J."/>
        </authorList>
    </citation>
    <scope>NUCLEOTIDE SEQUENCE [LARGE SCALE GENOMIC DNA]</scope>
    <source>
        <strain evidence="3">JCM 17304</strain>
    </source>
</reference>
<keyword evidence="3" id="KW-1185">Reference proteome</keyword>
<dbReference type="EMBL" id="BAABDM010000009">
    <property type="protein sequence ID" value="GAA4103999.1"/>
    <property type="molecule type" value="Genomic_DNA"/>
</dbReference>
<proteinExistence type="predicted"/>
<dbReference type="InterPro" id="IPR004017">
    <property type="entry name" value="Cys_rich_dom"/>
</dbReference>
<dbReference type="PANTHER" id="PTHR30296">
    <property type="entry name" value="UNCHARACTERIZED PROTEIN YKGE"/>
    <property type="match status" value="1"/>
</dbReference>
<dbReference type="Pfam" id="PF02754">
    <property type="entry name" value="CCG"/>
    <property type="match status" value="2"/>
</dbReference>
<evidence type="ECO:0000313" key="2">
    <source>
        <dbReference type="EMBL" id="GAA4103999.1"/>
    </source>
</evidence>
<comment type="caution">
    <text evidence="2">The sequence shown here is derived from an EMBL/GenBank/DDBJ whole genome shotgun (WGS) entry which is preliminary data.</text>
</comment>
<protein>
    <submittedName>
        <fullName evidence="2">(Fe-S)-binding protein</fullName>
    </submittedName>
</protein>
<feature type="domain" description="Cysteine-rich" evidence="1">
    <location>
        <begin position="11"/>
        <end position="92"/>
    </location>
</feature>
<evidence type="ECO:0000313" key="3">
    <source>
        <dbReference type="Proteomes" id="UP001500392"/>
    </source>
</evidence>
<dbReference type="PANTHER" id="PTHR30296:SF0">
    <property type="entry name" value="LACTATE UTILIZATION PROTEIN A"/>
    <property type="match status" value="1"/>
</dbReference>
<name>A0ABP7X4G2_9GAMM</name>
<gene>
    <name evidence="2" type="ORF">GCM10022414_32680</name>
</gene>
<organism evidence="2 3">
    <name type="scientific">Zhongshania borealis</name>
    <dbReference type="NCBI Taxonomy" id="889488"/>
    <lineage>
        <taxon>Bacteria</taxon>
        <taxon>Pseudomonadati</taxon>
        <taxon>Pseudomonadota</taxon>
        <taxon>Gammaproteobacteria</taxon>
        <taxon>Cellvibrionales</taxon>
        <taxon>Spongiibacteraceae</taxon>
        <taxon>Zhongshania</taxon>
    </lineage>
</organism>
<feature type="domain" description="Cysteine-rich" evidence="1">
    <location>
        <begin position="140"/>
        <end position="224"/>
    </location>
</feature>
<sequence>MESMSKASREVALFVTCLVDAMRPNVGFAAIKLLQDAGCDVVVPKQQTCCGQPAYNSGDELDSRALAKQLIKTFEIYDNVVVPSGSCAGMIKDHYPKLFSDDPEWHARAVKLAANTFELTSFLVDVLAVETVSAEYDGVVCYHDSCAGLRELNVKAQPRKLLKSVKGVQIQEMKDAEVCCGFGGLFCVKYSDISNNMVSRKLDNIKSSGADTMLAGDLGCLLNIAGKLSRDKSPVKAWHVAEVLAGMTDIPAIGEGEA</sequence>